<dbReference type="Gene3D" id="1.10.10.10">
    <property type="entry name" value="Winged helix-like DNA-binding domain superfamily/Winged helix DNA-binding domain"/>
    <property type="match status" value="1"/>
</dbReference>
<dbReference type="Pfam" id="PF00027">
    <property type="entry name" value="cNMP_binding"/>
    <property type="match status" value="1"/>
</dbReference>
<dbReference type="GO" id="GO:0003677">
    <property type="term" value="F:DNA binding"/>
    <property type="evidence" value="ECO:0007669"/>
    <property type="project" value="UniProtKB-KW"/>
</dbReference>
<evidence type="ECO:0000313" key="7">
    <source>
        <dbReference type="EMBL" id="TXK67519.1"/>
    </source>
</evidence>
<keyword evidence="9" id="KW-1185">Reference proteome</keyword>
<dbReference type="SUPFAM" id="SSF51206">
    <property type="entry name" value="cAMP-binding domain-like"/>
    <property type="match status" value="1"/>
</dbReference>
<keyword evidence="2" id="KW-0238">DNA-binding</keyword>
<gene>
    <name evidence="6" type="ORF">A9460_04505</name>
    <name evidence="7" type="ORF">FVD15_06255</name>
</gene>
<dbReference type="PANTHER" id="PTHR24567">
    <property type="entry name" value="CRP FAMILY TRANSCRIPTIONAL REGULATORY PROTEIN"/>
    <property type="match status" value="1"/>
</dbReference>
<evidence type="ECO:0000256" key="3">
    <source>
        <dbReference type="ARBA" id="ARBA00023163"/>
    </source>
</evidence>
<dbReference type="InterPro" id="IPR012318">
    <property type="entry name" value="HTH_CRP"/>
</dbReference>
<organism evidence="6 8">
    <name type="scientific">Campylobacter volucris</name>
    <dbReference type="NCBI Taxonomy" id="1031542"/>
    <lineage>
        <taxon>Bacteria</taxon>
        <taxon>Pseudomonadati</taxon>
        <taxon>Campylobacterota</taxon>
        <taxon>Epsilonproteobacteria</taxon>
        <taxon>Campylobacterales</taxon>
        <taxon>Campylobacteraceae</taxon>
        <taxon>Campylobacter</taxon>
    </lineage>
</organism>
<evidence type="ECO:0000256" key="1">
    <source>
        <dbReference type="ARBA" id="ARBA00023015"/>
    </source>
</evidence>
<dbReference type="Gene3D" id="2.60.120.10">
    <property type="entry name" value="Jelly Rolls"/>
    <property type="match status" value="1"/>
</dbReference>
<feature type="domain" description="HTH crp-type" evidence="5">
    <location>
        <begin position="129"/>
        <end position="191"/>
    </location>
</feature>
<evidence type="ECO:0000259" key="5">
    <source>
        <dbReference type="PROSITE" id="PS51063"/>
    </source>
</evidence>
<dbReference type="RefSeq" id="WP_132038022.1">
    <property type="nucleotide sequence ID" value="NZ_CP037746.1"/>
</dbReference>
<reference evidence="6 8" key="1">
    <citation type="submission" date="2019-02" db="EMBL/GenBank/DDBJ databases">
        <title>Use of ANI for Rapid Identification of Enteric Bacteria.</title>
        <authorList>
            <person name="Pruckler J."/>
            <person name="Lane C."/>
            <person name="Aubert R."/>
        </authorList>
    </citation>
    <scope>NUCLEOTIDE SEQUENCE [LARGE SCALE GENOMIC DNA]</scope>
    <source>
        <strain evidence="6 8">2014D-0083</strain>
    </source>
</reference>
<dbReference type="Pfam" id="PF13545">
    <property type="entry name" value="HTH_Crp_2"/>
    <property type="match status" value="1"/>
</dbReference>
<dbReference type="PROSITE" id="PS51063">
    <property type="entry name" value="HTH_CRP_2"/>
    <property type="match status" value="1"/>
</dbReference>
<dbReference type="InterPro" id="IPR014710">
    <property type="entry name" value="RmlC-like_jellyroll"/>
</dbReference>
<proteinExistence type="predicted"/>
<reference evidence="7 9" key="2">
    <citation type="submission" date="2019-08" db="EMBL/GenBank/DDBJ databases">
        <title>Rapid identification of Enteric Bacteria from Whole Genome Sequences (WGS) using Average Nucleotide Identity (ANI).</title>
        <authorList>
            <person name="Lane C."/>
        </authorList>
    </citation>
    <scope>NUCLEOTIDE SEQUENCE [LARGE SCALE GENOMIC DNA]</scope>
    <source>
        <strain evidence="7 9">2010D-8464</strain>
    </source>
</reference>
<feature type="domain" description="Cyclic nucleotide-binding" evidence="4">
    <location>
        <begin position="1"/>
        <end position="116"/>
    </location>
</feature>
<dbReference type="AlphaFoldDB" id="A0AAE6CZV8"/>
<evidence type="ECO:0000259" key="4">
    <source>
        <dbReference type="PROSITE" id="PS50042"/>
    </source>
</evidence>
<protein>
    <submittedName>
        <fullName evidence="6">Crp/Fnr family transcriptional regulator</fullName>
    </submittedName>
</protein>
<dbReference type="EMBL" id="VRMB01000031">
    <property type="protein sequence ID" value="TXK67519.1"/>
    <property type="molecule type" value="Genomic_DNA"/>
</dbReference>
<evidence type="ECO:0000256" key="2">
    <source>
        <dbReference type="ARBA" id="ARBA00023125"/>
    </source>
</evidence>
<dbReference type="SMART" id="SM00100">
    <property type="entry name" value="cNMP"/>
    <property type="match status" value="1"/>
</dbReference>
<dbReference type="PROSITE" id="PS50042">
    <property type="entry name" value="CNMP_BINDING_3"/>
    <property type="match status" value="1"/>
</dbReference>
<dbReference type="PANTHER" id="PTHR24567:SF74">
    <property type="entry name" value="HTH-TYPE TRANSCRIPTIONAL REGULATOR ARCR"/>
    <property type="match status" value="1"/>
</dbReference>
<dbReference type="GO" id="GO:0003700">
    <property type="term" value="F:DNA-binding transcription factor activity"/>
    <property type="evidence" value="ECO:0007669"/>
    <property type="project" value="TreeGrafter"/>
</dbReference>
<accession>A0AAE6CZV8</accession>
<keyword evidence="1" id="KW-0805">Transcription regulation</keyword>
<evidence type="ECO:0000313" key="6">
    <source>
        <dbReference type="EMBL" id="QBL13631.1"/>
    </source>
</evidence>
<dbReference type="InterPro" id="IPR000595">
    <property type="entry name" value="cNMP-bd_dom"/>
</dbReference>
<dbReference type="GO" id="GO:0005829">
    <property type="term" value="C:cytosol"/>
    <property type="evidence" value="ECO:0007669"/>
    <property type="project" value="TreeGrafter"/>
</dbReference>
<dbReference type="InterPro" id="IPR050397">
    <property type="entry name" value="Env_Response_Regulators"/>
</dbReference>
<sequence>MDKHFEILASLGQRKKFKKDNILFFQGEKAKNILILLNGKIRLYRVNSKGIELTLHILTPVSFIAEMPVFEGINYPANAICEEDCEICVIDFEYFKKLCVENGEISFLLLSSLFSKIRILENFIRQKSLDLKSRLVQFLIENEEKLQTLKQKEIAMMLSIPPESLSRFLKEFKQNSLICTNKGKIMILDKEKMQNLIKSFLSLIC</sequence>
<name>A0AAE6CZV8_9BACT</name>
<dbReference type="Proteomes" id="UP000321325">
    <property type="component" value="Unassembled WGS sequence"/>
</dbReference>
<dbReference type="InterPro" id="IPR018490">
    <property type="entry name" value="cNMP-bd_dom_sf"/>
</dbReference>
<evidence type="ECO:0000313" key="8">
    <source>
        <dbReference type="Proteomes" id="UP000293421"/>
    </source>
</evidence>
<evidence type="ECO:0000313" key="9">
    <source>
        <dbReference type="Proteomes" id="UP000321325"/>
    </source>
</evidence>
<dbReference type="InterPro" id="IPR036388">
    <property type="entry name" value="WH-like_DNA-bd_sf"/>
</dbReference>
<dbReference type="SUPFAM" id="SSF46785">
    <property type="entry name" value="Winged helix' DNA-binding domain"/>
    <property type="match status" value="1"/>
</dbReference>
<dbReference type="SMART" id="SM00419">
    <property type="entry name" value="HTH_CRP"/>
    <property type="match status" value="1"/>
</dbReference>
<keyword evidence="3" id="KW-0804">Transcription</keyword>
<dbReference type="InterPro" id="IPR036390">
    <property type="entry name" value="WH_DNA-bd_sf"/>
</dbReference>
<dbReference type="EMBL" id="CP037746">
    <property type="protein sequence ID" value="QBL13631.1"/>
    <property type="molecule type" value="Genomic_DNA"/>
</dbReference>
<dbReference type="Proteomes" id="UP000293421">
    <property type="component" value="Chromosome"/>
</dbReference>
<dbReference type="CDD" id="cd00038">
    <property type="entry name" value="CAP_ED"/>
    <property type="match status" value="1"/>
</dbReference>